<dbReference type="STRING" id="493475.GARC_4274"/>
<dbReference type="EMBL" id="BAEO01000062">
    <property type="protein sequence ID" value="GAC21216.1"/>
    <property type="molecule type" value="Genomic_DNA"/>
</dbReference>
<dbReference type="Pfam" id="PF00756">
    <property type="entry name" value="Esterase"/>
    <property type="match status" value="2"/>
</dbReference>
<proteinExistence type="predicted"/>
<evidence type="ECO:0008006" key="3">
    <source>
        <dbReference type="Google" id="ProtNLM"/>
    </source>
</evidence>
<reference evidence="1 2" key="1">
    <citation type="journal article" date="2017" name="Antonie Van Leeuwenhoek">
        <title>Rhizobium rhizosphaerae sp. nov., a novel species isolated from rice rhizosphere.</title>
        <authorList>
            <person name="Zhao J.J."/>
            <person name="Zhang J."/>
            <person name="Zhang R.J."/>
            <person name="Zhang C.W."/>
            <person name="Yin H.Q."/>
            <person name="Zhang X.X."/>
        </authorList>
    </citation>
    <scope>NUCLEOTIDE SEQUENCE [LARGE SCALE GENOMIC DNA]</scope>
    <source>
        <strain evidence="1 2">BSs20135</strain>
    </source>
</reference>
<dbReference type="InterPro" id="IPR050583">
    <property type="entry name" value="Mycobacterial_A85_antigen"/>
</dbReference>
<accession>K6YB86</accession>
<name>K6YB86_9ALTE</name>
<dbReference type="eggNOG" id="COG2382">
    <property type="taxonomic scope" value="Bacteria"/>
</dbReference>
<dbReference type="PANTHER" id="PTHR48098:SF1">
    <property type="entry name" value="DIACYLGLYCEROL ACYLTRANSFERASE_MYCOLYLTRANSFERASE AG85A"/>
    <property type="match status" value="1"/>
</dbReference>
<dbReference type="OrthoDB" id="9803578at2"/>
<dbReference type="InterPro" id="IPR029058">
    <property type="entry name" value="AB_hydrolase_fold"/>
</dbReference>
<gene>
    <name evidence="1" type="ORF">GARC_4274</name>
</gene>
<comment type="caution">
    <text evidence="1">The sequence shown here is derived from an EMBL/GenBank/DDBJ whole genome shotgun (WGS) entry which is preliminary data.</text>
</comment>
<dbReference type="SUPFAM" id="SSF53474">
    <property type="entry name" value="alpha/beta-Hydrolases"/>
    <property type="match status" value="2"/>
</dbReference>
<evidence type="ECO:0000313" key="2">
    <source>
        <dbReference type="Proteomes" id="UP000006327"/>
    </source>
</evidence>
<dbReference type="RefSeq" id="WP_007623911.1">
    <property type="nucleotide sequence ID" value="NZ_BAEO01000062.1"/>
</dbReference>
<sequence>MNICLAANALNSTDEHIVTSKLTVDYQPHLPKEYDANRSRGYPVIYILSSDKLSANKGNEIYKTLDNMFIEGLIEPVITVLVEADNSVVNDPKNNVLYHHKVMQEAINYVDKHYNSRPYADGRLLIGAQAATVYGLTHPEFFKGIITLNFSGLFAQAKWDENLVSRSIVQYAKQSARIPFYIIAGDDPGCSDPDHKLRHPQNENVDNNIQAVQLYQQLHKANLFQKKFKKFHDVPANPAELRVLHGSATKNAWLNGIEEGLKYFFDNDNLPLSHSLYDPSISQASNKGLVLTNQLSGEGSLKQSQIDHASLFYKVYLPDGYDAQNDTKYPVLYLLHGSGGNDTSWNEFWPILDSMIEQKVIPAVIAIAPISGNSYWIDSDKYGAIESSIIQKLIPEVDAKYQTISQRSGRGILGFSMGGYGALRYSLVYPQLFSSAVLLSPAVQHKDAPITSGAVTRGAFGEPFSLSKWNRLNYPVALQSYLAQKHRVPIYIITGDDDWNHISEKHDLPKDAHSYNMEVQAVILQQQLSQCVKQEIDQCLTSPVQLHIVNGGHDLDVWALGFQQGVQYMFANGLSRSYDSKSAE</sequence>
<dbReference type="PANTHER" id="PTHR48098">
    <property type="entry name" value="ENTEROCHELIN ESTERASE-RELATED"/>
    <property type="match status" value="1"/>
</dbReference>
<evidence type="ECO:0000313" key="1">
    <source>
        <dbReference type="EMBL" id="GAC21216.1"/>
    </source>
</evidence>
<organism evidence="1 2">
    <name type="scientific">Paraglaciecola arctica BSs20135</name>
    <dbReference type="NCBI Taxonomy" id="493475"/>
    <lineage>
        <taxon>Bacteria</taxon>
        <taxon>Pseudomonadati</taxon>
        <taxon>Pseudomonadota</taxon>
        <taxon>Gammaproteobacteria</taxon>
        <taxon>Alteromonadales</taxon>
        <taxon>Alteromonadaceae</taxon>
        <taxon>Paraglaciecola</taxon>
    </lineage>
</organism>
<dbReference type="AlphaFoldDB" id="K6YB86"/>
<dbReference type="InterPro" id="IPR000801">
    <property type="entry name" value="Esterase-like"/>
</dbReference>
<keyword evidence="2" id="KW-1185">Reference proteome</keyword>
<protein>
    <recommendedName>
        <fullName evidence="3">Esterase</fullName>
    </recommendedName>
</protein>
<dbReference type="Gene3D" id="3.40.50.1820">
    <property type="entry name" value="alpha/beta hydrolase"/>
    <property type="match status" value="2"/>
</dbReference>
<dbReference type="Proteomes" id="UP000006327">
    <property type="component" value="Unassembled WGS sequence"/>
</dbReference>